<dbReference type="PROSITE" id="PS50943">
    <property type="entry name" value="HTH_CROC1"/>
    <property type="match status" value="1"/>
</dbReference>
<gene>
    <name evidence="6" type="ORF">US31_C0014G0013</name>
</gene>
<dbReference type="InterPro" id="IPR002068">
    <property type="entry name" value="A-crystallin/Hsp20_dom"/>
</dbReference>
<protein>
    <submittedName>
        <fullName evidence="6">Heat shock protein Hsp20</fullName>
    </submittedName>
</protein>
<evidence type="ECO:0000256" key="2">
    <source>
        <dbReference type="RuleBase" id="RU003616"/>
    </source>
</evidence>
<name>A0A0G0FJ74_9BACT</name>
<dbReference type="EMBL" id="LBSM01000014">
    <property type="protein sequence ID" value="KKQ17877.1"/>
    <property type="molecule type" value="Genomic_DNA"/>
</dbReference>
<feature type="domain" description="HTH cro/C1-type" evidence="5">
    <location>
        <begin position="12"/>
        <end position="66"/>
    </location>
</feature>
<dbReference type="CDD" id="cd06464">
    <property type="entry name" value="ACD_sHsps-like"/>
    <property type="match status" value="1"/>
</dbReference>
<dbReference type="Gene3D" id="2.60.40.790">
    <property type="match status" value="1"/>
</dbReference>
<evidence type="ECO:0000256" key="3">
    <source>
        <dbReference type="SAM" id="Coils"/>
    </source>
</evidence>
<feature type="domain" description="SHSP" evidence="4">
    <location>
        <begin position="110"/>
        <end position="225"/>
    </location>
</feature>
<dbReference type="PANTHER" id="PTHR11527">
    <property type="entry name" value="HEAT-SHOCK PROTEIN 20 FAMILY MEMBER"/>
    <property type="match status" value="1"/>
</dbReference>
<dbReference type="InterPro" id="IPR001387">
    <property type="entry name" value="Cro/C1-type_HTH"/>
</dbReference>
<dbReference type="Gene3D" id="1.10.260.40">
    <property type="entry name" value="lambda repressor-like DNA-binding domains"/>
    <property type="match status" value="1"/>
</dbReference>
<dbReference type="PATRIC" id="fig|1618331.3.peg.722"/>
<comment type="caution">
    <text evidence="6">The sequence shown here is derived from an EMBL/GenBank/DDBJ whole genome shotgun (WGS) entry which is preliminary data.</text>
</comment>
<sequence>MKIYITHISRKIKNLREEKNLTQEELADQLGISRQSIISVEKGKCLPSLPLALRISELFHANFEEIFNPQKKYNLEKGDEKIMPHPLMSWSPFGNLDHFFEEDEVPSTRPNRVRLSFPMINVKDKEKEITITADIPGIKEEDLTIEVGDNFVDISGERLEEKEEKEEGYFHQEVSYGTFSRRIPLPTEVKADKAQATVKNGQLHLSIPKKEAVKPKVTKIKIKKA</sequence>
<keyword evidence="6" id="KW-0346">Stress response</keyword>
<proteinExistence type="inferred from homology"/>
<dbReference type="SMART" id="SM00530">
    <property type="entry name" value="HTH_XRE"/>
    <property type="match status" value="1"/>
</dbReference>
<dbReference type="SUPFAM" id="SSF49764">
    <property type="entry name" value="HSP20-like chaperones"/>
    <property type="match status" value="1"/>
</dbReference>
<dbReference type="Proteomes" id="UP000034508">
    <property type="component" value="Unassembled WGS sequence"/>
</dbReference>
<dbReference type="CDD" id="cd00093">
    <property type="entry name" value="HTH_XRE"/>
    <property type="match status" value="1"/>
</dbReference>
<keyword evidence="3" id="KW-0175">Coiled coil</keyword>
<reference evidence="6 7" key="1">
    <citation type="journal article" date="2015" name="Nature">
        <title>rRNA introns, odd ribosomes, and small enigmatic genomes across a large radiation of phyla.</title>
        <authorList>
            <person name="Brown C.T."/>
            <person name="Hug L.A."/>
            <person name="Thomas B.C."/>
            <person name="Sharon I."/>
            <person name="Castelle C.J."/>
            <person name="Singh A."/>
            <person name="Wilkins M.J."/>
            <person name="Williams K.H."/>
            <person name="Banfield J.F."/>
        </authorList>
    </citation>
    <scope>NUCLEOTIDE SEQUENCE [LARGE SCALE GENOMIC DNA]</scope>
</reference>
<feature type="coiled-coil region" evidence="3">
    <location>
        <begin position="5"/>
        <end position="32"/>
    </location>
</feature>
<dbReference type="SUPFAM" id="SSF47413">
    <property type="entry name" value="lambda repressor-like DNA-binding domains"/>
    <property type="match status" value="1"/>
</dbReference>
<comment type="similarity">
    <text evidence="1 2">Belongs to the small heat shock protein (HSP20) family.</text>
</comment>
<evidence type="ECO:0000259" key="4">
    <source>
        <dbReference type="PROSITE" id="PS01031"/>
    </source>
</evidence>
<organism evidence="6 7">
    <name type="scientific">Berkelbacteria bacterium GW2011_GWA1_36_9</name>
    <dbReference type="NCBI Taxonomy" id="1618331"/>
    <lineage>
        <taxon>Bacteria</taxon>
        <taxon>Candidatus Berkelbacteria</taxon>
    </lineage>
</organism>
<evidence type="ECO:0000313" key="7">
    <source>
        <dbReference type="Proteomes" id="UP000034508"/>
    </source>
</evidence>
<dbReference type="PROSITE" id="PS01031">
    <property type="entry name" value="SHSP"/>
    <property type="match status" value="1"/>
</dbReference>
<dbReference type="Pfam" id="PF01381">
    <property type="entry name" value="HTH_3"/>
    <property type="match status" value="1"/>
</dbReference>
<dbReference type="InterPro" id="IPR008978">
    <property type="entry name" value="HSP20-like_chaperone"/>
</dbReference>
<accession>A0A0G0FJ74</accession>
<evidence type="ECO:0000256" key="1">
    <source>
        <dbReference type="PROSITE-ProRule" id="PRU00285"/>
    </source>
</evidence>
<dbReference type="InterPro" id="IPR010982">
    <property type="entry name" value="Lambda_DNA-bd_dom_sf"/>
</dbReference>
<dbReference type="AlphaFoldDB" id="A0A0G0FJ74"/>
<evidence type="ECO:0000259" key="5">
    <source>
        <dbReference type="PROSITE" id="PS50943"/>
    </source>
</evidence>
<dbReference type="Pfam" id="PF00011">
    <property type="entry name" value="HSP20"/>
    <property type="match status" value="1"/>
</dbReference>
<evidence type="ECO:0000313" key="6">
    <source>
        <dbReference type="EMBL" id="KKQ17877.1"/>
    </source>
</evidence>
<dbReference type="GO" id="GO:0003677">
    <property type="term" value="F:DNA binding"/>
    <property type="evidence" value="ECO:0007669"/>
    <property type="project" value="InterPro"/>
</dbReference>
<dbReference type="InterPro" id="IPR031107">
    <property type="entry name" value="Small_HSP"/>
</dbReference>